<protein>
    <submittedName>
        <fullName evidence="2">Transcriptional regulator</fullName>
    </submittedName>
</protein>
<dbReference type="InterPro" id="IPR036388">
    <property type="entry name" value="WH-like_DNA-bd_sf"/>
</dbReference>
<feature type="domain" description="HTH rpiR-type" evidence="1">
    <location>
        <begin position="13"/>
        <end position="89"/>
    </location>
</feature>
<dbReference type="PROSITE" id="PS51071">
    <property type="entry name" value="HTH_RPIR"/>
    <property type="match status" value="1"/>
</dbReference>
<evidence type="ECO:0000313" key="2">
    <source>
        <dbReference type="EMBL" id="MDO6125154.1"/>
    </source>
</evidence>
<dbReference type="SUPFAM" id="SSF46689">
    <property type="entry name" value="Homeodomain-like"/>
    <property type="match status" value="1"/>
</dbReference>
<dbReference type="Proteomes" id="UP001177080">
    <property type="component" value="Unassembled WGS sequence"/>
</dbReference>
<dbReference type="Pfam" id="PF01418">
    <property type="entry name" value="HTH_6"/>
    <property type="match status" value="1"/>
</dbReference>
<name>A0ABT8XN56_9HYPH</name>
<dbReference type="InterPro" id="IPR000281">
    <property type="entry name" value="HTH_RpiR"/>
</dbReference>
<organism evidence="2 3">
    <name type="scientific">Shinella curvata</name>
    <dbReference type="NCBI Taxonomy" id="1817964"/>
    <lineage>
        <taxon>Bacteria</taxon>
        <taxon>Pseudomonadati</taxon>
        <taxon>Pseudomonadota</taxon>
        <taxon>Alphaproteobacteria</taxon>
        <taxon>Hyphomicrobiales</taxon>
        <taxon>Rhizobiaceae</taxon>
        <taxon>Shinella</taxon>
    </lineage>
</organism>
<reference evidence="2" key="1">
    <citation type="submission" date="2022-04" db="EMBL/GenBank/DDBJ databases">
        <title>Shinella lacus sp. nov., a novel member of the genus Shinella from water.</title>
        <authorList>
            <person name="Deng Y."/>
        </authorList>
    </citation>
    <scope>NUCLEOTIDE SEQUENCE</scope>
    <source>
        <strain evidence="2">JCM 31239</strain>
    </source>
</reference>
<dbReference type="RefSeq" id="WP_244763104.1">
    <property type="nucleotide sequence ID" value="NZ_JALJCJ010000006.1"/>
</dbReference>
<dbReference type="InterPro" id="IPR009057">
    <property type="entry name" value="Homeodomain-like_sf"/>
</dbReference>
<comment type="caution">
    <text evidence="2">The sequence shown here is derived from an EMBL/GenBank/DDBJ whole genome shotgun (WGS) entry which is preliminary data.</text>
</comment>
<evidence type="ECO:0000313" key="3">
    <source>
        <dbReference type="Proteomes" id="UP001177080"/>
    </source>
</evidence>
<dbReference type="EMBL" id="WHSC02000025">
    <property type="protein sequence ID" value="MDO6125154.1"/>
    <property type="molecule type" value="Genomic_DNA"/>
</dbReference>
<dbReference type="Gene3D" id="1.10.10.10">
    <property type="entry name" value="Winged helix-like DNA-binding domain superfamily/Winged helix DNA-binding domain"/>
    <property type="match status" value="1"/>
</dbReference>
<evidence type="ECO:0000259" key="1">
    <source>
        <dbReference type="PROSITE" id="PS51071"/>
    </source>
</evidence>
<proteinExistence type="predicted"/>
<gene>
    <name evidence="2" type="ORF">GB928_028640</name>
</gene>
<keyword evidence="3" id="KW-1185">Reference proteome</keyword>
<sequence length="104" mass="11454">MPSKGQQATPSIVDLKQLIAERRIAFSTRPEQAMRLLLDKPEVAAFGSLRLVAQACGVSPATITRLACLSGYSSFKDMKTAFQQYLVSTAGREDRCGQQQRSFQ</sequence>
<accession>A0ABT8XN56</accession>